<gene>
    <name evidence="9" type="primary">pal</name>
    <name evidence="12" type="ORF">LPB072_12830</name>
    <name evidence="13" type="ORF">LPB72_11450</name>
</gene>
<dbReference type="HAMAP" id="MF_02204">
    <property type="entry name" value="Pal"/>
    <property type="match status" value="1"/>
</dbReference>
<evidence type="ECO:0000313" key="15">
    <source>
        <dbReference type="Proteomes" id="UP000185680"/>
    </source>
</evidence>
<comment type="subunit">
    <text evidence="9">The Tol-Pal system is composed of five core proteins: the inner membrane proteins TolA, TolQ and TolR, the periplasmic protein TolB and the outer membrane protein Pal. They form a network linking the inner and outer membranes and the peptidoglycan layer.</text>
</comment>
<evidence type="ECO:0000256" key="5">
    <source>
        <dbReference type="ARBA" id="ARBA00023139"/>
    </source>
</evidence>
<dbReference type="InterPro" id="IPR006665">
    <property type="entry name" value="OmpA-like"/>
</dbReference>
<keyword evidence="2 9" id="KW-0132">Cell division</keyword>
<keyword evidence="4 10" id="KW-0472">Membrane</keyword>
<dbReference type="InterPro" id="IPR039001">
    <property type="entry name" value="Pal"/>
</dbReference>
<dbReference type="InterPro" id="IPR006690">
    <property type="entry name" value="OMPA-like_CS"/>
</dbReference>
<dbReference type="EMBL" id="LVWD01000013">
    <property type="protein sequence ID" value="OAD42075.1"/>
    <property type="molecule type" value="Genomic_DNA"/>
</dbReference>
<proteinExistence type="inferred from homology"/>
<dbReference type="InterPro" id="IPR006664">
    <property type="entry name" value="OMP_bac"/>
</dbReference>
<dbReference type="STRING" id="1763535.LPB072_12830"/>
<dbReference type="KEGG" id="hyl:LPB072_12830"/>
<evidence type="ECO:0000256" key="4">
    <source>
        <dbReference type="ARBA" id="ARBA00023136"/>
    </source>
</evidence>
<reference evidence="12 15" key="2">
    <citation type="submission" date="2016-10" db="EMBL/GenBank/DDBJ databases">
        <title>Hydorgenophaga sp. LPB0072 isolated from gastropod.</title>
        <authorList>
            <person name="Kim E."/>
            <person name="Yi H."/>
        </authorList>
    </citation>
    <scope>NUCLEOTIDE SEQUENCE [LARGE SCALE GENOMIC DNA]</scope>
    <source>
        <strain evidence="12 15">LPB0072</strain>
    </source>
</reference>
<reference evidence="13 14" key="1">
    <citation type="submission" date="2016-02" db="EMBL/GenBank/DDBJ databases">
        <title>Draft genome sequence of Hydrogenophaga sp. LPB0072.</title>
        <authorList>
            <person name="Shin S.-K."/>
            <person name="Yi H."/>
        </authorList>
    </citation>
    <scope>NUCLEOTIDE SEQUENCE [LARGE SCALE GENOMIC DNA]</scope>
    <source>
        <strain evidence="13 14">LPB0072</strain>
    </source>
</reference>
<dbReference type="SUPFAM" id="SSF103088">
    <property type="entry name" value="OmpA-like"/>
    <property type="match status" value="1"/>
</dbReference>
<dbReference type="GO" id="GO:0009279">
    <property type="term" value="C:cell outer membrane"/>
    <property type="evidence" value="ECO:0007669"/>
    <property type="project" value="UniProtKB-SubCell"/>
</dbReference>
<keyword evidence="6" id="KW-0998">Cell outer membrane</keyword>
<dbReference type="GO" id="GO:0051301">
    <property type="term" value="P:cell division"/>
    <property type="evidence" value="ECO:0007669"/>
    <property type="project" value="UniProtKB-UniRule"/>
</dbReference>
<keyword evidence="8 9" id="KW-0131">Cell cycle</keyword>
<dbReference type="RefSeq" id="WP_066090953.1">
    <property type="nucleotide sequence ID" value="NZ_CP017476.1"/>
</dbReference>
<evidence type="ECO:0000256" key="8">
    <source>
        <dbReference type="ARBA" id="ARBA00023306"/>
    </source>
</evidence>
<accession>A0A167I351</accession>
<protein>
    <recommendedName>
        <fullName evidence="9">Peptidoglycan-associated protein</fullName>
    </recommendedName>
</protein>
<dbReference type="EMBL" id="CP017476">
    <property type="protein sequence ID" value="AOW15612.1"/>
    <property type="molecule type" value="Genomic_DNA"/>
</dbReference>
<sequence>MIAALGACSSGVKLDEAPVEDRNALATGSGGTAGSGADSRVVTPVSVSGTEIQQPDSMARIVYFDYDSFEVRQDYAATLEANARYLKADSSRRLALEGHTDERGGREYNLALGQKRAEAVRRSLSLLGVSESQMEPVSFGEEKPAEYGFDEASFAKNRRVELTYR</sequence>
<evidence type="ECO:0000256" key="7">
    <source>
        <dbReference type="ARBA" id="ARBA00023288"/>
    </source>
</evidence>
<evidence type="ECO:0000256" key="1">
    <source>
        <dbReference type="ARBA" id="ARBA00004442"/>
    </source>
</evidence>
<evidence type="ECO:0000256" key="3">
    <source>
        <dbReference type="ARBA" id="ARBA00022729"/>
    </source>
</evidence>
<evidence type="ECO:0000259" key="11">
    <source>
        <dbReference type="PROSITE" id="PS51123"/>
    </source>
</evidence>
<evidence type="ECO:0000313" key="12">
    <source>
        <dbReference type="EMBL" id="AOW15612.1"/>
    </source>
</evidence>
<dbReference type="Proteomes" id="UP000185680">
    <property type="component" value="Chromosome"/>
</dbReference>
<evidence type="ECO:0000256" key="9">
    <source>
        <dbReference type="HAMAP-Rule" id="MF_02204"/>
    </source>
</evidence>
<dbReference type="PRINTS" id="PR01021">
    <property type="entry name" value="OMPADOMAIN"/>
</dbReference>
<dbReference type="PROSITE" id="PS51123">
    <property type="entry name" value="OMPA_2"/>
    <property type="match status" value="1"/>
</dbReference>
<dbReference type="Proteomes" id="UP000185657">
    <property type="component" value="Unassembled WGS sequence"/>
</dbReference>
<dbReference type="InterPro" id="IPR036737">
    <property type="entry name" value="OmpA-like_sf"/>
</dbReference>
<dbReference type="InterPro" id="IPR050330">
    <property type="entry name" value="Bact_OuterMem_StrucFunc"/>
</dbReference>
<evidence type="ECO:0000256" key="2">
    <source>
        <dbReference type="ARBA" id="ARBA00022618"/>
    </source>
</evidence>
<comment type="function">
    <text evidence="9">Part of the Tol-Pal system, which plays a role in outer membrane invagination during cell division and is important for maintaining outer membrane integrity.</text>
</comment>
<dbReference type="NCBIfam" id="TIGR02802">
    <property type="entry name" value="Pal_lipo"/>
    <property type="match status" value="1"/>
</dbReference>
<dbReference type="Gene3D" id="3.30.1330.60">
    <property type="entry name" value="OmpA-like domain"/>
    <property type="match status" value="1"/>
</dbReference>
<keyword evidence="3" id="KW-0732">Signal</keyword>
<evidence type="ECO:0000313" key="14">
    <source>
        <dbReference type="Proteomes" id="UP000185657"/>
    </source>
</evidence>
<comment type="subcellular location">
    <subcellularLocation>
        <location evidence="1">Cell outer membrane</location>
    </subcellularLocation>
</comment>
<feature type="domain" description="OmpA-like" evidence="11">
    <location>
        <begin position="51"/>
        <end position="165"/>
    </location>
</feature>
<dbReference type="PANTHER" id="PTHR30329:SF21">
    <property type="entry name" value="LIPOPROTEIN YIAD-RELATED"/>
    <property type="match status" value="1"/>
</dbReference>
<dbReference type="AlphaFoldDB" id="A0A167I351"/>
<dbReference type="Pfam" id="PF00691">
    <property type="entry name" value="OmpA"/>
    <property type="match status" value="1"/>
</dbReference>
<evidence type="ECO:0000256" key="10">
    <source>
        <dbReference type="PROSITE-ProRule" id="PRU00473"/>
    </source>
</evidence>
<comment type="similarity">
    <text evidence="9">Belongs to the Pal lipoprotein family.</text>
</comment>
<dbReference type="InterPro" id="IPR014169">
    <property type="entry name" value="Pal_lipo_C"/>
</dbReference>
<keyword evidence="14" id="KW-1185">Reference proteome</keyword>
<organism evidence="12 15">
    <name type="scientific">Hydrogenophaga crassostreae</name>
    <dbReference type="NCBI Taxonomy" id="1763535"/>
    <lineage>
        <taxon>Bacteria</taxon>
        <taxon>Pseudomonadati</taxon>
        <taxon>Pseudomonadota</taxon>
        <taxon>Betaproteobacteria</taxon>
        <taxon>Burkholderiales</taxon>
        <taxon>Comamonadaceae</taxon>
        <taxon>Hydrogenophaga</taxon>
    </lineage>
</organism>
<evidence type="ECO:0000256" key="6">
    <source>
        <dbReference type="ARBA" id="ARBA00023237"/>
    </source>
</evidence>
<name>A0A167I351_9BURK</name>
<dbReference type="CDD" id="cd07185">
    <property type="entry name" value="OmpA_C-like"/>
    <property type="match status" value="1"/>
</dbReference>
<evidence type="ECO:0000313" key="13">
    <source>
        <dbReference type="EMBL" id="OAD42075.1"/>
    </source>
</evidence>
<dbReference type="PROSITE" id="PS01068">
    <property type="entry name" value="OMPA_1"/>
    <property type="match status" value="1"/>
</dbReference>
<keyword evidence="7 12" id="KW-0449">Lipoprotein</keyword>
<dbReference type="PANTHER" id="PTHR30329">
    <property type="entry name" value="STATOR ELEMENT OF FLAGELLAR MOTOR COMPLEX"/>
    <property type="match status" value="1"/>
</dbReference>
<keyword evidence="5" id="KW-0564">Palmitate</keyword>